<dbReference type="SUPFAM" id="SSF55931">
    <property type="entry name" value="Glutamine synthetase/guanido kinase"/>
    <property type="match status" value="1"/>
</dbReference>
<evidence type="ECO:0000256" key="1">
    <source>
        <dbReference type="ARBA" id="ARBA00022598"/>
    </source>
</evidence>
<dbReference type="PROSITE" id="PS51987">
    <property type="entry name" value="GS_CATALYTIC"/>
    <property type="match status" value="1"/>
</dbReference>
<dbReference type="PANTHER" id="PTHR43785:SF12">
    <property type="entry name" value="TYPE-1 GLUTAMINE SYNTHETASE 2"/>
    <property type="match status" value="1"/>
</dbReference>
<dbReference type="InterPro" id="IPR008146">
    <property type="entry name" value="Gln_synth_cat_dom"/>
</dbReference>
<gene>
    <name evidence="5" type="ORF">ABLO99_05595</name>
</gene>
<proteinExistence type="inferred from homology"/>
<comment type="similarity">
    <text evidence="2 3">Belongs to the glutamine synthetase family.</text>
</comment>
<dbReference type="GO" id="GO:0004356">
    <property type="term" value="F:glutamine synthetase activity"/>
    <property type="evidence" value="ECO:0007669"/>
    <property type="project" value="InterPro"/>
</dbReference>
<dbReference type="GO" id="GO:0006542">
    <property type="term" value="P:glutamine biosynthetic process"/>
    <property type="evidence" value="ECO:0007669"/>
    <property type="project" value="TreeGrafter"/>
</dbReference>
<feature type="domain" description="GS catalytic" evidence="4">
    <location>
        <begin position="1"/>
        <end position="245"/>
    </location>
</feature>
<evidence type="ECO:0000259" key="4">
    <source>
        <dbReference type="PROSITE" id="PS51987"/>
    </source>
</evidence>
<reference evidence="5" key="1">
    <citation type="submission" date="2024-06" db="EMBL/GenBank/DDBJ databases">
        <authorList>
            <person name="Dussert Y."/>
            <person name="Peccoud J."/>
            <person name="Pigeault R."/>
        </authorList>
    </citation>
    <scope>NUCLEOTIDE SEQUENCE</scope>
    <source>
        <strain evidence="5">WArc</strain>
    </source>
</reference>
<name>A0AAU7Q102_9RICK</name>
<dbReference type="Pfam" id="PF00120">
    <property type="entry name" value="Gln-synt_C"/>
    <property type="match status" value="1"/>
</dbReference>
<dbReference type="AlphaFoldDB" id="A0AAU7Q102"/>
<dbReference type="InterPro" id="IPR014746">
    <property type="entry name" value="Gln_synth/guanido_kin_cat_dom"/>
</dbReference>
<dbReference type="PANTHER" id="PTHR43785">
    <property type="entry name" value="GAMMA-GLUTAMYLPUTRESCINE SYNTHETASE"/>
    <property type="match status" value="1"/>
</dbReference>
<evidence type="ECO:0000256" key="2">
    <source>
        <dbReference type="PROSITE-ProRule" id="PRU01331"/>
    </source>
</evidence>
<dbReference type="RefSeq" id="WP_047758760.1">
    <property type="nucleotide sequence ID" value="NZ_CP157942.1"/>
</dbReference>
<dbReference type="GO" id="GO:0006598">
    <property type="term" value="P:polyamine catabolic process"/>
    <property type="evidence" value="ECO:0007669"/>
    <property type="project" value="TreeGrafter"/>
</dbReference>
<sequence length="245" mass="28034">MIILSNLSHHTVFGIELEFYTEGIKKEYLFLSSIKNKIASLGFFCEKESSINQYEIKSVCYTNSDNLIKHFELAKQLLTEVAQKLGGNVCFKAKPYLDRAGSALNVHVNLVNSNHDNLFYSNEQKYSDYLIHSIGGLCSMMKKHMLFFAPNDESYLRFQHPDIHTPTTISWGVNNRTAAIRIPYFGNDFKRCRLEHRVPGADCNLEQVLIAIIEGIIFGIENKITPPDRVYGIASDPQYEMERLI</sequence>
<evidence type="ECO:0000256" key="3">
    <source>
        <dbReference type="RuleBase" id="RU000384"/>
    </source>
</evidence>
<organism evidence="5">
    <name type="scientific">Wolbachia endosymbiont of Armadillidium arcangelii</name>
    <dbReference type="NCBI Taxonomy" id="3158571"/>
    <lineage>
        <taxon>Bacteria</taxon>
        <taxon>Pseudomonadati</taxon>
        <taxon>Pseudomonadota</taxon>
        <taxon>Alphaproteobacteria</taxon>
        <taxon>Rickettsiales</taxon>
        <taxon>Anaplasmataceae</taxon>
        <taxon>Wolbachieae</taxon>
        <taxon>Wolbachia</taxon>
    </lineage>
</organism>
<dbReference type="Gene3D" id="3.30.590.10">
    <property type="entry name" value="Glutamine synthetase/guanido kinase, catalytic domain"/>
    <property type="match status" value="1"/>
</dbReference>
<keyword evidence="1" id="KW-0436">Ligase</keyword>
<protein>
    <submittedName>
        <fullName evidence="5">Glutamine synthetase</fullName>
    </submittedName>
</protein>
<dbReference type="EMBL" id="CP157942">
    <property type="protein sequence ID" value="XBS66694.1"/>
    <property type="molecule type" value="Genomic_DNA"/>
</dbReference>
<dbReference type="SMART" id="SM01230">
    <property type="entry name" value="Gln-synt_C"/>
    <property type="match status" value="1"/>
</dbReference>
<evidence type="ECO:0000313" key="5">
    <source>
        <dbReference type="EMBL" id="XBS66694.1"/>
    </source>
</evidence>
<accession>A0AAU7Q102</accession>